<organism evidence="6 7">
    <name type="scientific">Persicobacter diffluens</name>
    <dbReference type="NCBI Taxonomy" id="981"/>
    <lineage>
        <taxon>Bacteria</taxon>
        <taxon>Pseudomonadati</taxon>
        <taxon>Bacteroidota</taxon>
        <taxon>Cytophagia</taxon>
        <taxon>Cytophagales</taxon>
        <taxon>Persicobacteraceae</taxon>
        <taxon>Persicobacter</taxon>
    </lineage>
</organism>
<dbReference type="Gene3D" id="3.20.20.10">
    <property type="entry name" value="Alanine racemase"/>
    <property type="match status" value="1"/>
</dbReference>
<comment type="caution">
    <text evidence="6">The sequence shown here is derived from an EMBL/GenBank/DDBJ whole genome shotgun (WGS) entry which is preliminary data.</text>
</comment>
<sequence>MSIADNLNAFNQQLAGTSAKLIAVSKTKPLEDIQTAYAAGQRAFGENKVQEMAEKAAKLPEDIQWHQIGHLQTNKVKYIAPFVHLIHSVDSIKLMKEINKQAAKNERVIDCLLQIHIAEEESKFGLSFEEAADIMGQIAGAYPNLRIVGLMGMATNTEDEAQVRKEFAGLKKFFDIHKTKELCENVDLKEISMGMSGDYQIAVEEGSSMVRVGSAIFGARNYAV</sequence>
<accession>A0AAN4VUB3</accession>
<comment type="cofactor">
    <cofactor evidence="3">
        <name>pyridoxal 5'-phosphate</name>
        <dbReference type="ChEBI" id="CHEBI:597326"/>
    </cofactor>
</comment>
<dbReference type="NCBIfam" id="TIGR00044">
    <property type="entry name" value="YggS family pyridoxal phosphate-dependent enzyme"/>
    <property type="match status" value="1"/>
</dbReference>
<dbReference type="AlphaFoldDB" id="A0AAN4VUB3"/>
<reference evidence="6 7" key="1">
    <citation type="submission" date="2021-12" db="EMBL/GenBank/DDBJ databases">
        <title>Genome sequencing of bacteria with rrn-lacking chromosome and rrn-plasmid.</title>
        <authorList>
            <person name="Anda M."/>
            <person name="Iwasaki W."/>
        </authorList>
    </citation>
    <scope>NUCLEOTIDE SEQUENCE [LARGE SCALE GENOMIC DNA]</scope>
    <source>
        <strain evidence="6 7">NBRC 15940</strain>
    </source>
</reference>
<feature type="domain" description="Alanine racemase N-terminal" evidence="5">
    <location>
        <begin position="3"/>
        <end position="220"/>
    </location>
</feature>
<dbReference type="SUPFAM" id="SSF51419">
    <property type="entry name" value="PLP-binding barrel"/>
    <property type="match status" value="1"/>
</dbReference>
<evidence type="ECO:0000313" key="7">
    <source>
        <dbReference type="Proteomes" id="UP001310022"/>
    </source>
</evidence>
<dbReference type="InterPro" id="IPR011078">
    <property type="entry name" value="PyrdxlP_homeostasis"/>
</dbReference>
<dbReference type="CDD" id="cd00635">
    <property type="entry name" value="PLPDE_III_YBL036c_like"/>
    <property type="match status" value="1"/>
</dbReference>
<evidence type="ECO:0000256" key="4">
    <source>
        <dbReference type="RuleBase" id="RU004514"/>
    </source>
</evidence>
<name>A0AAN4VUB3_9BACT</name>
<feature type="modified residue" description="N6-(pyridoxal phosphate)lysine" evidence="2 3">
    <location>
        <position position="26"/>
    </location>
</feature>
<dbReference type="FunFam" id="3.20.20.10:FF:000018">
    <property type="entry name" value="Pyridoxal phosphate homeostasis protein"/>
    <property type="match status" value="1"/>
</dbReference>
<dbReference type="EMBL" id="BQKE01000001">
    <property type="protein sequence ID" value="GJM60239.1"/>
    <property type="molecule type" value="Genomic_DNA"/>
</dbReference>
<dbReference type="InterPro" id="IPR001608">
    <property type="entry name" value="Ala_racemase_N"/>
</dbReference>
<evidence type="ECO:0000256" key="1">
    <source>
        <dbReference type="ARBA" id="ARBA00022898"/>
    </source>
</evidence>
<dbReference type="HAMAP" id="MF_02087">
    <property type="entry name" value="PLP_homeostasis"/>
    <property type="match status" value="1"/>
</dbReference>
<protein>
    <recommendedName>
        <fullName evidence="2">Pyridoxal phosphate homeostasis protein</fullName>
        <shortName evidence="2">PLP homeostasis protein</shortName>
    </recommendedName>
</protein>
<dbReference type="PANTHER" id="PTHR10146">
    <property type="entry name" value="PROLINE SYNTHETASE CO-TRANSCRIBED BACTERIAL HOMOLOG PROTEIN"/>
    <property type="match status" value="1"/>
</dbReference>
<evidence type="ECO:0000259" key="5">
    <source>
        <dbReference type="Pfam" id="PF01168"/>
    </source>
</evidence>
<dbReference type="GO" id="GO:0030170">
    <property type="term" value="F:pyridoxal phosphate binding"/>
    <property type="evidence" value="ECO:0007669"/>
    <property type="project" value="UniProtKB-UniRule"/>
</dbReference>
<dbReference type="Pfam" id="PF01168">
    <property type="entry name" value="Ala_racemase_N"/>
    <property type="match status" value="1"/>
</dbReference>
<dbReference type="InterPro" id="IPR029066">
    <property type="entry name" value="PLP-binding_barrel"/>
</dbReference>
<evidence type="ECO:0000313" key="6">
    <source>
        <dbReference type="EMBL" id="GJM60239.1"/>
    </source>
</evidence>
<comment type="function">
    <text evidence="2">Pyridoxal 5'-phosphate (PLP)-binding protein, which is involved in PLP homeostasis.</text>
</comment>
<dbReference type="RefSeq" id="WP_338236056.1">
    <property type="nucleotide sequence ID" value="NZ_BQKE01000001.1"/>
</dbReference>
<keyword evidence="7" id="KW-1185">Reference proteome</keyword>
<proteinExistence type="inferred from homology"/>
<gene>
    <name evidence="6" type="ORF">PEDI_07910</name>
</gene>
<dbReference type="PANTHER" id="PTHR10146:SF14">
    <property type="entry name" value="PYRIDOXAL PHOSPHATE HOMEOSTASIS PROTEIN"/>
    <property type="match status" value="1"/>
</dbReference>
<dbReference type="PIRSF" id="PIRSF004848">
    <property type="entry name" value="YBL036c_PLPDEIII"/>
    <property type="match status" value="1"/>
</dbReference>
<evidence type="ECO:0000256" key="2">
    <source>
        <dbReference type="HAMAP-Rule" id="MF_02087"/>
    </source>
</evidence>
<comment type="similarity">
    <text evidence="2 4">Belongs to the pyridoxal phosphate-binding protein YggS/PROSC family.</text>
</comment>
<evidence type="ECO:0000256" key="3">
    <source>
        <dbReference type="PIRSR" id="PIRSR004848-1"/>
    </source>
</evidence>
<keyword evidence="1 2" id="KW-0663">Pyridoxal phosphate</keyword>
<dbReference type="Proteomes" id="UP001310022">
    <property type="component" value="Unassembled WGS sequence"/>
</dbReference>